<dbReference type="Pfam" id="PF14931">
    <property type="entry name" value="IFT20"/>
    <property type="match status" value="2"/>
</dbReference>
<dbReference type="VEuPathDB" id="VectorBase:ADAR2_007143"/>
<evidence type="ECO:0008006" key="7">
    <source>
        <dbReference type="Google" id="ProtNLM"/>
    </source>
</evidence>
<dbReference type="GO" id="GO:0061512">
    <property type="term" value="P:protein localization to cilium"/>
    <property type="evidence" value="ECO:0007669"/>
    <property type="project" value="TreeGrafter"/>
</dbReference>
<name>W5JQQ2_ANODA</name>
<organism evidence="4">
    <name type="scientific">Anopheles darlingi</name>
    <name type="common">Mosquito</name>
    <dbReference type="NCBI Taxonomy" id="43151"/>
    <lineage>
        <taxon>Eukaryota</taxon>
        <taxon>Metazoa</taxon>
        <taxon>Ecdysozoa</taxon>
        <taxon>Arthropoda</taxon>
        <taxon>Hexapoda</taxon>
        <taxon>Insecta</taxon>
        <taxon>Pterygota</taxon>
        <taxon>Neoptera</taxon>
        <taxon>Endopterygota</taxon>
        <taxon>Diptera</taxon>
        <taxon>Nematocera</taxon>
        <taxon>Culicoidea</taxon>
        <taxon>Culicidae</taxon>
        <taxon>Anophelinae</taxon>
        <taxon>Anopheles</taxon>
    </lineage>
</organism>
<dbReference type="PANTHER" id="PTHR31978:SF1">
    <property type="entry name" value="INTRAFLAGELLAR TRANSPORT PROTEIN 20 HOMOLOG"/>
    <property type="match status" value="1"/>
</dbReference>
<dbReference type="Proteomes" id="UP000000673">
    <property type="component" value="Unassembled WGS sequence"/>
</dbReference>
<dbReference type="EMBL" id="ADMH02000773">
    <property type="protein sequence ID" value="ETN65084.1"/>
    <property type="molecule type" value="Genomic_DNA"/>
</dbReference>
<comment type="subcellular location">
    <subcellularLocation>
        <location evidence="1">Cell projection</location>
        <location evidence="1">Cilium</location>
    </subcellularLocation>
</comment>
<accession>W5JQQ2</accession>
<dbReference type="GO" id="GO:0005813">
    <property type="term" value="C:centrosome"/>
    <property type="evidence" value="ECO:0007669"/>
    <property type="project" value="TreeGrafter"/>
</dbReference>
<dbReference type="VEuPathDB" id="VectorBase:ADAC003159"/>
<dbReference type="eggNOG" id="ENOG502RYYR">
    <property type="taxonomic scope" value="Eukaryota"/>
</dbReference>
<reference evidence="4 6" key="1">
    <citation type="journal article" date="2010" name="BMC Genomics">
        <title>Combination of measures distinguishes pre-miRNAs from other stem-loops in the genome of the newly sequenced Anopheles darlingi.</title>
        <authorList>
            <person name="Mendes N.D."/>
            <person name="Freitas A.T."/>
            <person name="Vasconcelos A.T."/>
            <person name="Sagot M.F."/>
        </authorList>
    </citation>
    <scope>NUCLEOTIDE SEQUENCE</scope>
</reference>
<dbReference type="GO" id="GO:0060271">
    <property type="term" value="P:cilium assembly"/>
    <property type="evidence" value="ECO:0007669"/>
    <property type="project" value="TreeGrafter"/>
</dbReference>
<evidence type="ECO:0000256" key="3">
    <source>
        <dbReference type="ARBA" id="ARBA00023273"/>
    </source>
</evidence>
<dbReference type="GO" id="GO:0030990">
    <property type="term" value="C:intraciliary transport particle"/>
    <property type="evidence" value="ECO:0007669"/>
    <property type="project" value="TreeGrafter"/>
</dbReference>
<dbReference type="GO" id="GO:0097546">
    <property type="term" value="C:ciliary base"/>
    <property type="evidence" value="ECO:0007669"/>
    <property type="project" value="TreeGrafter"/>
</dbReference>
<evidence type="ECO:0000313" key="6">
    <source>
        <dbReference type="Proteomes" id="UP000000673"/>
    </source>
</evidence>
<dbReference type="GO" id="GO:0097730">
    <property type="term" value="C:non-motile cilium"/>
    <property type="evidence" value="ECO:0007669"/>
    <property type="project" value="TreeGrafter"/>
</dbReference>
<evidence type="ECO:0000256" key="2">
    <source>
        <dbReference type="ARBA" id="ARBA00023054"/>
    </source>
</evidence>
<dbReference type="AlphaFoldDB" id="W5JQQ2"/>
<reference evidence="5" key="4">
    <citation type="submission" date="2015-06" db="UniProtKB">
        <authorList>
            <consortium name="EnsemblMetazoa"/>
        </authorList>
    </citation>
    <scope>IDENTIFICATION</scope>
</reference>
<dbReference type="FunCoup" id="W5JQQ2">
    <property type="interactions" value="41"/>
</dbReference>
<dbReference type="EnsemblMetazoa" id="ADAC003159-RA">
    <property type="protein sequence ID" value="ADAC003159-PA"/>
    <property type="gene ID" value="ADAC003159"/>
</dbReference>
<evidence type="ECO:0000313" key="4">
    <source>
        <dbReference type="EMBL" id="ETN65084.1"/>
    </source>
</evidence>
<proteinExistence type="predicted"/>
<gene>
    <name evidence="4" type="ORF">AND_003159</name>
</gene>
<reference evidence="4" key="2">
    <citation type="submission" date="2010-05" db="EMBL/GenBank/DDBJ databases">
        <authorList>
            <person name="Almeida L.G."/>
            <person name="Nicolas M.F."/>
            <person name="Souza R.C."/>
            <person name="Vasconcelos A.T.R."/>
        </authorList>
    </citation>
    <scope>NUCLEOTIDE SEQUENCE</scope>
</reference>
<protein>
    <recommendedName>
        <fullName evidence="7">Intraflagellar transport 20</fullName>
    </recommendedName>
</protein>
<dbReference type="HOGENOM" id="CLU_134163_2_0_1"/>
<dbReference type="GO" id="GO:0036064">
    <property type="term" value="C:ciliary basal body"/>
    <property type="evidence" value="ECO:0007669"/>
    <property type="project" value="TreeGrafter"/>
</dbReference>
<sequence>MGEEFGKSGLFIDDLYALRVIDPEVANETNELKDECEQFTDSKPKIKRNPNLSSAPTVLIASILQELAEFRRIIDQFANIIETFAVEVDQEKMRAVGVQNMLKTFSKQRESEQQQIQSEIIEKMVELDKLKIEYQYLQRVESEQQEMIDTFYQHQ</sequence>
<evidence type="ECO:0000313" key="5">
    <source>
        <dbReference type="EnsemblMetazoa" id="ADAC003159-PA"/>
    </source>
</evidence>
<dbReference type="GO" id="GO:0005737">
    <property type="term" value="C:cytoplasm"/>
    <property type="evidence" value="ECO:0007669"/>
    <property type="project" value="TreeGrafter"/>
</dbReference>
<dbReference type="PANTHER" id="PTHR31978">
    <property type="entry name" value="INTRAFLAGELLAR TRANSPORT PROTEIN 20 HOMOLOG"/>
    <property type="match status" value="1"/>
</dbReference>
<evidence type="ECO:0000256" key="1">
    <source>
        <dbReference type="ARBA" id="ARBA00004138"/>
    </source>
</evidence>
<keyword evidence="6" id="KW-1185">Reference proteome</keyword>
<dbReference type="InterPro" id="IPR028172">
    <property type="entry name" value="FT20"/>
</dbReference>
<dbReference type="STRING" id="43151.W5JQQ2"/>
<reference evidence="4" key="3">
    <citation type="journal article" date="2013" name="Nucleic Acids Res.">
        <title>The genome of Anopheles darlingi, the main neotropical malaria vector.</title>
        <authorList>
            <person name="Marinotti O."/>
            <person name="Cerqueira G.C."/>
            <person name="de Almeida L.G."/>
            <person name="Ferro M.I."/>
            <person name="Loreto E.L."/>
            <person name="Zaha A."/>
            <person name="Teixeira S.M."/>
            <person name="Wespiser A.R."/>
            <person name="Almeida E Silva A."/>
            <person name="Schlindwein A.D."/>
            <person name="Pacheco A.C."/>
            <person name="Silva A.L."/>
            <person name="Graveley B.R."/>
            <person name="Walenz B.P."/>
            <person name="Lima Bde A."/>
            <person name="Ribeiro C.A."/>
            <person name="Nunes-Silva C.G."/>
            <person name="de Carvalho C.R."/>
            <person name="Soares C.M."/>
            <person name="de Menezes C.B."/>
            <person name="Matiolli C."/>
            <person name="Caffrey D."/>
            <person name="Araujo D.A."/>
            <person name="de Oliveira D.M."/>
            <person name="Golenbock D."/>
            <person name="Grisard E.C."/>
            <person name="Fantinatti-Garboggini F."/>
            <person name="de Carvalho F.M."/>
            <person name="Barcellos F.G."/>
            <person name="Prosdocimi F."/>
            <person name="May G."/>
            <person name="Azevedo Junior G.M."/>
            <person name="Guimaraes G.M."/>
            <person name="Goldman G.H."/>
            <person name="Padilha I.Q."/>
            <person name="Batista Jda S."/>
            <person name="Ferro J.A."/>
            <person name="Ribeiro J.M."/>
            <person name="Fietto J.L."/>
            <person name="Dabbas K.M."/>
            <person name="Cerdeira L."/>
            <person name="Agnez-Lima L.F."/>
            <person name="Brocchi M."/>
            <person name="de Carvalho M.O."/>
            <person name="Teixeira Mde M."/>
            <person name="Diniz Maia Mde M."/>
            <person name="Goldman M.H."/>
            <person name="Cruz Schneider M.P."/>
            <person name="Felipe M.S."/>
            <person name="Hungria M."/>
            <person name="Nicolas M.F."/>
            <person name="Pereira M."/>
            <person name="Montes M.A."/>
            <person name="Cantao M.E."/>
            <person name="Vincentz M."/>
            <person name="Rafael M.S."/>
            <person name="Silverman N."/>
            <person name="Stoco P.H."/>
            <person name="Souza R.C."/>
            <person name="Vicentini R."/>
            <person name="Gazzinelli R.T."/>
            <person name="Neves Rde O."/>
            <person name="Silva R."/>
            <person name="Astolfi-Filho S."/>
            <person name="Maciel T.E."/>
            <person name="Urmenyi T.P."/>
            <person name="Tadei W.P."/>
            <person name="Camargo E.P."/>
            <person name="de Vasconcelos A.T."/>
        </authorList>
    </citation>
    <scope>NUCLEOTIDE SEQUENCE</scope>
</reference>
<keyword evidence="3" id="KW-0966">Cell projection</keyword>
<keyword evidence="2" id="KW-0175">Coiled coil</keyword>
<dbReference type="OMA" id="TMAKQRQ"/>